<feature type="transmembrane region" description="Helical" evidence="1">
    <location>
        <begin position="102"/>
        <end position="120"/>
    </location>
</feature>
<accession>A0A318QZ48</accession>
<dbReference type="EMBL" id="NKTX01000046">
    <property type="protein sequence ID" value="PYD80609.1"/>
    <property type="molecule type" value="Genomic_DNA"/>
</dbReference>
<organism evidence="2 3">
    <name type="scientific">Komagataeibacter oboediens</name>
    <dbReference type="NCBI Taxonomy" id="65958"/>
    <lineage>
        <taxon>Bacteria</taxon>
        <taxon>Pseudomonadati</taxon>
        <taxon>Pseudomonadota</taxon>
        <taxon>Alphaproteobacteria</taxon>
        <taxon>Acetobacterales</taxon>
        <taxon>Acetobacteraceae</taxon>
        <taxon>Komagataeibacter</taxon>
    </lineage>
</organism>
<evidence type="ECO:0000313" key="3">
    <source>
        <dbReference type="Proteomes" id="UP000247417"/>
    </source>
</evidence>
<dbReference type="AlphaFoldDB" id="A0A318QZ48"/>
<protein>
    <submittedName>
        <fullName evidence="2">Uncharacterized protein</fullName>
    </submittedName>
</protein>
<name>A0A318QZ48_9PROT</name>
<feature type="transmembrane region" description="Helical" evidence="1">
    <location>
        <begin position="53"/>
        <end position="70"/>
    </location>
</feature>
<evidence type="ECO:0000313" key="2">
    <source>
        <dbReference type="EMBL" id="PYD80609.1"/>
    </source>
</evidence>
<dbReference type="Proteomes" id="UP000247417">
    <property type="component" value="Unassembled WGS sequence"/>
</dbReference>
<evidence type="ECO:0000256" key="1">
    <source>
        <dbReference type="SAM" id="Phobius"/>
    </source>
</evidence>
<feature type="transmembrane region" description="Helical" evidence="1">
    <location>
        <begin position="127"/>
        <end position="145"/>
    </location>
</feature>
<keyword evidence="1" id="KW-0812">Transmembrane</keyword>
<dbReference type="STRING" id="940286.GCA_000227565_03217"/>
<proteinExistence type="predicted"/>
<keyword evidence="1" id="KW-1133">Transmembrane helix</keyword>
<comment type="caution">
    <text evidence="2">The sequence shown here is derived from an EMBL/GenBank/DDBJ whole genome shotgun (WGS) entry which is preliminary data.</text>
</comment>
<gene>
    <name evidence="2" type="ORF">CFR80_13380</name>
</gene>
<reference evidence="2 3" key="1">
    <citation type="submission" date="2017-07" db="EMBL/GenBank/DDBJ databases">
        <title>A draft genome sequence of Komagataeibacter oboediens LMG 18849.</title>
        <authorList>
            <person name="Skraban J."/>
            <person name="Cleenwerck I."/>
            <person name="Vandamme P."/>
            <person name="Trcek J."/>
        </authorList>
    </citation>
    <scope>NUCLEOTIDE SEQUENCE [LARGE SCALE GENOMIC DNA]</scope>
    <source>
        <strain evidence="2 3">LMG 18849</strain>
    </source>
</reference>
<sequence length="151" mass="17672">MMLLTAGGAGLSLFMIYLYYLTGDSLAFSHIQIGWDRKFHIPGYWMLYQIQKKSHINWVISAVLDMLVIYMGFRKKLYVEATTLLVTFMFAFSSSLMSIHRIIMANPFFFMIVYACVIDMSKTARNVFIWLFFIILMGITVFWSYGTKILY</sequence>
<keyword evidence="1" id="KW-0472">Membrane</keyword>